<keyword evidence="1" id="KW-0472">Membrane</keyword>
<evidence type="ECO:0000256" key="1">
    <source>
        <dbReference type="SAM" id="Phobius"/>
    </source>
</evidence>
<evidence type="ECO:0000313" key="3">
    <source>
        <dbReference type="Proteomes" id="UP000297149"/>
    </source>
</evidence>
<feature type="transmembrane region" description="Helical" evidence="1">
    <location>
        <begin position="62"/>
        <end position="81"/>
    </location>
</feature>
<gene>
    <name evidence="2" type="ORF">E7747_05615</name>
</gene>
<keyword evidence="3" id="KW-1185">Reference proteome</keyword>
<name>A0A4P7W332_9BACT</name>
<feature type="transmembrane region" description="Helical" evidence="1">
    <location>
        <begin position="6"/>
        <end position="25"/>
    </location>
</feature>
<dbReference type="Proteomes" id="UP000297149">
    <property type="component" value="Chromosome"/>
</dbReference>
<reference evidence="3" key="1">
    <citation type="submission" date="2019-02" db="EMBL/GenBank/DDBJ databases">
        <title>Isolation and identification of novel species under the genus Muribaculum.</title>
        <authorList>
            <person name="Miyake S."/>
            <person name="Ding Y."/>
            <person name="Low A."/>
            <person name="Soh M."/>
            <person name="Seedorf H."/>
        </authorList>
    </citation>
    <scope>NUCLEOTIDE SEQUENCE [LARGE SCALE GENOMIC DNA]</scope>
    <source>
        <strain evidence="3">H5</strain>
    </source>
</reference>
<protein>
    <submittedName>
        <fullName evidence="2">Uncharacterized protein</fullName>
    </submittedName>
</protein>
<dbReference type="KEGG" id="ddb:E7747_05615"/>
<feature type="transmembrane region" description="Helical" evidence="1">
    <location>
        <begin position="37"/>
        <end position="56"/>
    </location>
</feature>
<organism evidence="2 3">
    <name type="scientific">Duncaniella dubosii</name>
    <dbReference type="NCBI Taxonomy" id="2518971"/>
    <lineage>
        <taxon>Bacteria</taxon>
        <taxon>Pseudomonadati</taxon>
        <taxon>Bacteroidota</taxon>
        <taxon>Bacteroidia</taxon>
        <taxon>Bacteroidales</taxon>
        <taxon>Muribaculaceae</taxon>
        <taxon>Duncaniella</taxon>
    </lineage>
</organism>
<dbReference type="EMBL" id="CP039396">
    <property type="protein sequence ID" value="QCD41805.1"/>
    <property type="molecule type" value="Genomic_DNA"/>
</dbReference>
<sequence>MKTPLWMTVIIIIFLLPVFAFPILLANLPAGDEAVRLFVWIYPFYMVLSAWLAWNAYPRRSYISWILLILMGLSTVAVWTLELHPMDIVI</sequence>
<dbReference type="AlphaFoldDB" id="A0A4P7W332"/>
<keyword evidence="1" id="KW-0812">Transmembrane</keyword>
<accession>A0A4P7W332</accession>
<dbReference type="RefSeq" id="WP_136414645.1">
    <property type="nucleotide sequence ID" value="NZ_CAXHQF010000177.1"/>
</dbReference>
<evidence type="ECO:0000313" key="2">
    <source>
        <dbReference type="EMBL" id="QCD41805.1"/>
    </source>
</evidence>
<keyword evidence="1" id="KW-1133">Transmembrane helix</keyword>
<proteinExistence type="predicted"/>